<dbReference type="EMBL" id="BAABCY010000060">
    <property type="protein sequence ID" value="GAA3571869.1"/>
    <property type="molecule type" value="Genomic_DNA"/>
</dbReference>
<evidence type="ECO:0000313" key="2">
    <source>
        <dbReference type="EMBL" id="GAA3571869.1"/>
    </source>
</evidence>
<dbReference type="InterPro" id="IPR001296">
    <property type="entry name" value="Glyco_trans_1"/>
</dbReference>
<dbReference type="SUPFAM" id="SSF53756">
    <property type="entry name" value="UDP-Glycosyltransferase/glycogen phosphorylase"/>
    <property type="match status" value="1"/>
</dbReference>
<reference evidence="3" key="1">
    <citation type="journal article" date="2019" name="Int. J. Syst. Evol. Microbiol.">
        <title>The Global Catalogue of Microorganisms (GCM) 10K type strain sequencing project: providing services to taxonomists for standard genome sequencing and annotation.</title>
        <authorList>
            <consortium name="The Broad Institute Genomics Platform"/>
            <consortium name="The Broad Institute Genome Sequencing Center for Infectious Disease"/>
            <person name="Wu L."/>
            <person name="Ma J."/>
        </authorList>
    </citation>
    <scope>NUCLEOTIDE SEQUENCE [LARGE SCALE GENOMIC DNA]</scope>
    <source>
        <strain evidence="3">JCM 17111</strain>
    </source>
</reference>
<protein>
    <submittedName>
        <fullName evidence="2">Glycosyltransferase</fullName>
    </submittedName>
</protein>
<comment type="caution">
    <text evidence="2">The sequence shown here is derived from an EMBL/GenBank/DDBJ whole genome shotgun (WGS) entry which is preliminary data.</text>
</comment>
<sequence length="405" mass="47169">MCNFVSEIKFLLKKIGFLLNQLLFWRYRKLDLLLYDDIYPHPVSGFRYEELTVLLTEFKSSKIILNPISYGLVNTLKENHKNHVADIVKKNRLLKGKLICKGRKYYRSKLFYCVFLHNILSNLSWLEELKIPFVFTLYPGGGFQVGDKKVDESLRKVFESPMFRKVIVTQPLTRDYLIKKKLCSLERIMFVFGCVVPQQSLLERALVRKNYLINKDTFDICFCAAKYTPLGKDKGYDVFVKFAHQISTKYDFLRFHVIGGFDKEDIAIDGIEEKISFYGYKNFDGLKSIFRSMDVIVSPNKPFVLRPGAFDGFPLGTVVEAVSNGVVALVTDELKQNAVFKNNEELIIVKGESIAIEREIIKLINYPEKLYLISKKGREKFLKVYSNERQIKPRIELLKREIYNC</sequence>
<accession>A0ABP6XSH7</accession>
<proteinExistence type="predicted"/>
<dbReference type="Gene3D" id="3.40.50.2000">
    <property type="entry name" value="Glycogen Phosphorylase B"/>
    <property type="match status" value="2"/>
</dbReference>
<feature type="domain" description="Glycosyl transferase family 1" evidence="1">
    <location>
        <begin position="230"/>
        <end position="379"/>
    </location>
</feature>
<dbReference type="Pfam" id="PF00534">
    <property type="entry name" value="Glycos_transf_1"/>
    <property type="match status" value="1"/>
</dbReference>
<dbReference type="CDD" id="cd03801">
    <property type="entry name" value="GT4_PimA-like"/>
    <property type="match status" value="1"/>
</dbReference>
<evidence type="ECO:0000259" key="1">
    <source>
        <dbReference type="Pfam" id="PF00534"/>
    </source>
</evidence>
<organism evidence="2 3">
    <name type="scientific">Snuella lapsa</name>
    <dbReference type="NCBI Taxonomy" id="870481"/>
    <lineage>
        <taxon>Bacteria</taxon>
        <taxon>Pseudomonadati</taxon>
        <taxon>Bacteroidota</taxon>
        <taxon>Flavobacteriia</taxon>
        <taxon>Flavobacteriales</taxon>
        <taxon>Flavobacteriaceae</taxon>
        <taxon>Snuella</taxon>
    </lineage>
</organism>
<gene>
    <name evidence="2" type="ORF">GCM10022395_21580</name>
</gene>
<evidence type="ECO:0000313" key="3">
    <source>
        <dbReference type="Proteomes" id="UP001500954"/>
    </source>
</evidence>
<dbReference type="Proteomes" id="UP001500954">
    <property type="component" value="Unassembled WGS sequence"/>
</dbReference>
<keyword evidence="3" id="KW-1185">Reference proteome</keyword>
<name>A0ABP6XSH7_9FLAO</name>